<dbReference type="CDD" id="cd00037">
    <property type="entry name" value="CLECT"/>
    <property type="match status" value="1"/>
</dbReference>
<proteinExistence type="predicted"/>
<evidence type="ECO:0000313" key="2">
    <source>
        <dbReference type="EMBL" id="CAD7233142.1"/>
    </source>
</evidence>
<feature type="compositionally biased region" description="Basic and acidic residues" evidence="1">
    <location>
        <begin position="321"/>
        <end position="330"/>
    </location>
</feature>
<sequence>MRSAPRRSKPELKRSSAMRGQPQDRGVPMTFKLVDPEHGLEEDFIGWTMDLRNPTEVQSIGYLFPGVQLSSADLCDQKNPSFSRTIGQDPLSPSAQPFASRESFLPWSIRSSVVPTWFRTQGILLLRIDGLHQMGRWRRLLRSEPSSCPGRYEAVSYQLGSERKESCYFVSTDYIKWEDGGDFCARNHNGYLAEFVYQAEWEAFKTFFTNIPDTTKGQLYDTHVWIGAGTTDGKGWRWNGSGADFSQIVPRSQIPELEKTPLFDFPANESYGVAVNVYSGYMEPHRLRSAYCVGYPNMHSYVCETDQPIDKEPLSPSATKCQRDIQDGSR</sequence>
<gene>
    <name evidence="2" type="ORF">CTOB1V02_LOCUS10965</name>
</gene>
<dbReference type="Gene3D" id="3.10.100.10">
    <property type="entry name" value="Mannose-Binding Protein A, subunit A"/>
    <property type="match status" value="1"/>
</dbReference>
<dbReference type="InterPro" id="IPR016187">
    <property type="entry name" value="CTDL_fold"/>
</dbReference>
<feature type="region of interest" description="Disordered" evidence="1">
    <location>
        <begin position="307"/>
        <end position="330"/>
    </location>
</feature>
<reference evidence="2" key="1">
    <citation type="submission" date="2020-11" db="EMBL/GenBank/DDBJ databases">
        <authorList>
            <person name="Tran Van P."/>
        </authorList>
    </citation>
    <scope>NUCLEOTIDE SEQUENCE</scope>
</reference>
<evidence type="ECO:0000256" key="1">
    <source>
        <dbReference type="SAM" id="MobiDB-lite"/>
    </source>
</evidence>
<organism evidence="2">
    <name type="scientific">Cyprideis torosa</name>
    <dbReference type="NCBI Taxonomy" id="163714"/>
    <lineage>
        <taxon>Eukaryota</taxon>
        <taxon>Metazoa</taxon>
        <taxon>Ecdysozoa</taxon>
        <taxon>Arthropoda</taxon>
        <taxon>Crustacea</taxon>
        <taxon>Oligostraca</taxon>
        <taxon>Ostracoda</taxon>
        <taxon>Podocopa</taxon>
        <taxon>Podocopida</taxon>
        <taxon>Cytherocopina</taxon>
        <taxon>Cytheroidea</taxon>
        <taxon>Cytherideidae</taxon>
        <taxon>Cyprideis</taxon>
    </lineage>
</organism>
<protein>
    <submittedName>
        <fullName evidence="2">Uncharacterized protein</fullName>
    </submittedName>
</protein>
<accession>A0A7R8WQ39</accession>
<dbReference type="SUPFAM" id="SSF56436">
    <property type="entry name" value="C-type lectin-like"/>
    <property type="match status" value="1"/>
</dbReference>
<feature type="region of interest" description="Disordered" evidence="1">
    <location>
        <begin position="1"/>
        <end position="28"/>
    </location>
</feature>
<dbReference type="AlphaFoldDB" id="A0A7R8WQ39"/>
<name>A0A7R8WQ39_9CRUS</name>
<dbReference type="InterPro" id="IPR016186">
    <property type="entry name" value="C-type_lectin-like/link_sf"/>
</dbReference>
<dbReference type="EMBL" id="OB665724">
    <property type="protein sequence ID" value="CAD7233142.1"/>
    <property type="molecule type" value="Genomic_DNA"/>
</dbReference>
<feature type="non-terminal residue" evidence="2">
    <location>
        <position position="1"/>
    </location>
</feature>